<evidence type="ECO:0000256" key="18">
    <source>
        <dbReference type="PIRSR" id="PIRSR006135-1"/>
    </source>
</evidence>
<organism evidence="20 21">
    <name type="scientific">Anaerovibrio lipolyticus</name>
    <dbReference type="NCBI Taxonomy" id="82374"/>
    <lineage>
        <taxon>Bacteria</taxon>
        <taxon>Bacillati</taxon>
        <taxon>Bacillota</taxon>
        <taxon>Negativicutes</taxon>
        <taxon>Selenomonadales</taxon>
        <taxon>Selenomonadaceae</taxon>
        <taxon>Anaerovibrio</taxon>
    </lineage>
</organism>
<dbReference type="EC" id="2.7.7.62" evidence="9"/>
<comment type="function">
    <text evidence="4">Catalyzes ATP-dependent phosphorylation of adenosylcobinamide and addition of GMP to adenosylcobinamide phosphate.</text>
</comment>
<dbReference type="eggNOG" id="COG2087">
    <property type="taxonomic scope" value="Bacteria"/>
</dbReference>
<dbReference type="Pfam" id="PF02283">
    <property type="entry name" value="CobU"/>
    <property type="match status" value="1"/>
</dbReference>
<dbReference type="InterPro" id="IPR003203">
    <property type="entry name" value="CobU/CobP"/>
</dbReference>
<evidence type="ECO:0000256" key="12">
    <source>
        <dbReference type="ARBA" id="ARBA00022741"/>
    </source>
</evidence>
<dbReference type="STRING" id="82374.NZ47_03175"/>
<dbReference type="PIRSF" id="PIRSF006135">
    <property type="entry name" value="CobU"/>
    <property type="match status" value="1"/>
</dbReference>
<keyword evidence="14" id="KW-0067">ATP-binding</keyword>
<evidence type="ECO:0000256" key="7">
    <source>
        <dbReference type="ARBA" id="ARBA00007490"/>
    </source>
</evidence>
<dbReference type="UniPathway" id="UPA00148">
    <property type="reaction ID" value="UER00236"/>
</dbReference>
<comment type="catalytic activity">
    <reaction evidence="2">
        <text>adenosylcob(III)inamide phosphate + GTP + H(+) = adenosylcob(III)inamide-GDP + diphosphate</text>
        <dbReference type="Rhea" id="RHEA:22712"/>
        <dbReference type="ChEBI" id="CHEBI:15378"/>
        <dbReference type="ChEBI" id="CHEBI:33019"/>
        <dbReference type="ChEBI" id="CHEBI:37565"/>
        <dbReference type="ChEBI" id="CHEBI:58502"/>
        <dbReference type="ChEBI" id="CHEBI:60487"/>
        <dbReference type="EC" id="2.7.7.62"/>
    </reaction>
</comment>
<dbReference type="CDD" id="cd00544">
    <property type="entry name" value="CobU"/>
    <property type="match status" value="1"/>
</dbReference>
<dbReference type="AlphaFoldDB" id="A0A0B2K1L7"/>
<keyword evidence="21" id="KW-1185">Reference proteome</keyword>
<keyword evidence="10" id="KW-0169">Cobalamin biosynthesis</keyword>
<evidence type="ECO:0000313" key="21">
    <source>
        <dbReference type="Proteomes" id="UP000030993"/>
    </source>
</evidence>
<accession>A0A0B2K1L7</accession>
<dbReference type="InterPro" id="IPR027417">
    <property type="entry name" value="P-loop_NTPase"/>
</dbReference>
<feature type="binding site" evidence="19">
    <location>
        <begin position="51"/>
        <end position="54"/>
    </location>
    <ligand>
        <name>GTP</name>
        <dbReference type="ChEBI" id="CHEBI:37565"/>
    </ligand>
</feature>
<evidence type="ECO:0000256" key="2">
    <source>
        <dbReference type="ARBA" id="ARBA00000711"/>
    </source>
</evidence>
<reference evidence="20 21" key="1">
    <citation type="journal article" date="2013" name="PLoS ONE">
        <title>Identification and characterization of three novel lipases belonging to families II and V from Anaerovibrio lipolyticus 5ST.</title>
        <authorList>
            <person name="Prive F."/>
            <person name="Kaderbhai N.N."/>
            <person name="Girdwood S."/>
            <person name="Worgan H.J."/>
            <person name="Pinloche E."/>
            <person name="Scollan N.D."/>
            <person name="Huws S.A."/>
            <person name="Newbold C.J."/>
        </authorList>
    </citation>
    <scope>NUCLEOTIDE SEQUENCE [LARGE SCALE GENOMIC DNA]</scope>
    <source>
        <strain evidence="20 21">5S</strain>
    </source>
</reference>
<evidence type="ECO:0000256" key="14">
    <source>
        <dbReference type="ARBA" id="ARBA00022840"/>
    </source>
</evidence>
<evidence type="ECO:0000256" key="13">
    <source>
        <dbReference type="ARBA" id="ARBA00022777"/>
    </source>
</evidence>
<evidence type="ECO:0000256" key="1">
    <source>
        <dbReference type="ARBA" id="ARBA00000312"/>
    </source>
</evidence>
<dbReference type="GO" id="GO:0043752">
    <property type="term" value="F:adenosylcobinamide kinase activity"/>
    <property type="evidence" value="ECO:0007669"/>
    <property type="project" value="UniProtKB-EC"/>
</dbReference>
<sequence>MGKIILVTGGARSGKSSFAERYVAKYGKKVGYIATSKICDEEMEYRVKLHRERRPAEWETFESPYSAHEVIREQGKSYDMFLFDCMTIYVSNILSTVKDIDDFDGNYKIVTKRLKQFITAILESDATVVIVTNEVGSGIVPNNRLAREYRDLAGLANQMLAEVAEKVFLVVSGIPVDIKKIAESI</sequence>
<dbReference type="GO" id="GO:0005525">
    <property type="term" value="F:GTP binding"/>
    <property type="evidence" value="ECO:0007669"/>
    <property type="project" value="UniProtKB-KW"/>
</dbReference>
<dbReference type="EC" id="2.7.1.156" evidence="8"/>
<feature type="binding site" evidence="19">
    <location>
        <begin position="34"/>
        <end position="36"/>
    </location>
    <ligand>
        <name>GTP</name>
        <dbReference type="ChEBI" id="CHEBI:37565"/>
    </ligand>
</feature>
<comment type="pathway">
    <text evidence="6">Cofactor biosynthesis; adenosylcobalamin biosynthesis; adenosylcobalamin from cob(II)yrinate a,c-diamide: step 5/7.</text>
</comment>
<feature type="binding site" evidence="19">
    <location>
        <position position="84"/>
    </location>
    <ligand>
        <name>GTP</name>
        <dbReference type="ChEBI" id="CHEBI:37565"/>
    </ligand>
</feature>
<keyword evidence="13" id="KW-0418">Kinase</keyword>
<feature type="active site" description="GMP-histidine intermediate" evidence="18">
    <location>
        <position position="50"/>
    </location>
</feature>
<dbReference type="GO" id="GO:0008820">
    <property type="term" value="F:cobinamide phosphate guanylyltransferase activity"/>
    <property type="evidence" value="ECO:0007669"/>
    <property type="project" value="UniProtKB-EC"/>
</dbReference>
<evidence type="ECO:0000256" key="10">
    <source>
        <dbReference type="ARBA" id="ARBA00022573"/>
    </source>
</evidence>
<evidence type="ECO:0000256" key="5">
    <source>
        <dbReference type="ARBA" id="ARBA00004692"/>
    </source>
</evidence>
<comment type="pathway">
    <text evidence="5">Cofactor biosynthesis; adenosylcobalamin biosynthesis; adenosylcobalamin from cob(II)yrinate a,c-diamide: step 6/7.</text>
</comment>
<feature type="binding site" evidence="19">
    <location>
        <position position="62"/>
    </location>
    <ligand>
        <name>GTP</name>
        <dbReference type="ChEBI" id="CHEBI:37565"/>
    </ligand>
</feature>
<comment type="catalytic activity">
    <reaction evidence="1">
        <text>adenosylcob(III)inamide + ATP = adenosylcob(III)inamide phosphate + ADP + H(+)</text>
        <dbReference type="Rhea" id="RHEA:15769"/>
        <dbReference type="ChEBI" id="CHEBI:2480"/>
        <dbReference type="ChEBI" id="CHEBI:15378"/>
        <dbReference type="ChEBI" id="CHEBI:30616"/>
        <dbReference type="ChEBI" id="CHEBI:58502"/>
        <dbReference type="ChEBI" id="CHEBI:456216"/>
        <dbReference type="EC" id="2.7.1.156"/>
    </reaction>
</comment>
<protein>
    <recommendedName>
        <fullName evidence="16">Adenosylcobinamide kinase</fullName>
        <ecNumber evidence="8">2.7.1.156</ecNumber>
        <ecNumber evidence="9">2.7.7.62</ecNumber>
    </recommendedName>
    <alternativeName>
        <fullName evidence="17">Adenosylcobinamide-phosphate guanylyltransferase</fullName>
    </alternativeName>
</protein>
<gene>
    <name evidence="20" type="ORF">NZ47_03175</name>
</gene>
<evidence type="ECO:0000256" key="9">
    <source>
        <dbReference type="ARBA" id="ARBA00012523"/>
    </source>
</evidence>
<keyword evidence="15 19" id="KW-0342">GTP-binding</keyword>
<proteinExistence type="inferred from homology"/>
<comment type="catalytic activity">
    <reaction evidence="3">
        <text>adenosylcob(III)inamide + GTP = adenosylcob(III)inamide phosphate + GDP + H(+)</text>
        <dbReference type="Rhea" id="RHEA:15765"/>
        <dbReference type="ChEBI" id="CHEBI:2480"/>
        <dbReference type="ChEBI" id="CHEBI:15378"/>
        <dbReference type="ChEBI" id="CHEBI:37565"/>
        <dbReference type="ChEBI" id="CHEBI:58189"/>
        <dbReference type="ChEBI" id="CHEBI:58502"/>
        <dbReference type="EC" id="2.7.1.156"/>
    </reaction>
</comment>
<comment type="similarity">
    <text evidence="7">Belongs to the CobU/CobP family.</text>
</comment>
<evidence type="ECO:0000256" key="11">
    <source>
        <dbReference type="ARBA" id="ARBA00022679"/>
    </source>
</evidence>
<dbReference type="NCBIfam" id="NF004469">
    <property type="entry name" value="PRK05800.1"/>
    <property type="match status" value="1"/>
</dbReference>
<dbReference type="Proteomes" id="UP000030993">
    <property type="component" value="Unassembled WGS sequence"/>
</dbReference>
<dbReference type="GO" id="GO:0005524">
    <property type="term" value="F:ATP binding"/>
    <property type="evidence" value="ECO:0007669"/>
    <property type="project" value="UniProtKB-KW"/>
</dbReference>
<dbReference type="SUPFAM" id="SSF52540">
    <property type="entry name" value="P-loop containing nucleoside triphosphate hydrolases"/>
    <property type="match status" value="1"/>
</dbReference>
<evidence type="ECO:0000256" key="15">
    <source>
        <dbReference type="ARBA" id="ARBA00023134"/>
    </source>
</evidence>
<evidence type="ECO:0000256" key="17">
    <source>
        <dbReference type="ARBA" id="ARBA00030571"/>
    </source>
</evidence>
<evidence type="ECO:0000313" key="20">
    <source>
        <dbReference type="EMBL" id="KHM52681.1"/>
    </source>
</evidence>
<evidence type="ECO:0000256" key="6">
    <source>
        <dbReference type="ARBA" id="ARBA00005159"/>
    </source>
</evidence>
<keyword evidence="11" id="KW-0808">Transferase</keyword>
<dbReference type="PANTHER" id="PTHR34848:SF1">
    <property type="entry name" value="BIFUNCTIONAL ADENOSYLCOBALAMIN BIOSYNTHESIS PROTEIN COBU"/>
    <property type="match status" value="1"/>
</dbReference>
<dbReference type="EMBL" id="JSCE01000065">
    <property type="protein sequence ID" value="KHM52681.1"/>
    <property type="molecule type" value="Genomic_DNA"/>
</dbReference>
<evidence type="ECO:0000256" key="4">
    <source>
        <dbReference type="ARBA" id="ARBA00003889"/>
    </source>
</evidence>
<dbReference type="Gene3D" id="3.40.50.300">
    <property type="entry name" value="P-loop containing nucleotide triphosphate hydrolases"/>
    <property type="match status" value="1"/>
</dbReference>
<keyword evidence="12 19" id="KW-0547">Nucleotide-binding</keyword>
<evidence type="ECO:0000256" key="8">
    <source>
        <dbReference type="ARBA" id="ARBA00012016"/>
    </source>
</evidence>
<dbReference type="PANTHER" id="PTHR34848">
    <property type="match status" value="1"/>
</dbReference>
<evidence type="ECO:0000256" key="16">
    <source>
        <dbReference type="ARBA" id="ARBA00029570"/>
    </source>
</evidence>
<dbReference type="GO" id="GO:0009236">
    <property type="term" value="P:cobalamin biosynthetic process"/>
    <property type="evidence" value="ECO:0007669"/>
    <property type="project" value="UniProtKB-UniPathway"/>
</dbReference>
<evidence type="ECO:0000256" key="19">
    <source>
        <dbReference type="PIRSR" id="PIRSR006135-2"/>
    </source>
</evidence>
<comment type="caution">
    <text evidence="20">The sequence shown here is derived from an EMBL/GenBank/DDBJ whole genome shotgun (WGS) entry which is preliminary data.</text>
</comment>
<name>A0A0B2K1L7_9FIRM</name>
<dbReference type="RefSeq" id="WP_039206351.1">
    <property type="nucleotide sequence ID" value="NZ_CAMKSO010000098.1"/>
</dbReference>
<evidence type="ECO:0000256" key="3">
    <source>
        <dbReference type="ARBA" id="ARBA00001522"/>
    </source>
</evidence>
<feature type="binding site" evidence="19">
    <location>
        <begin position="9"/>
        <end position="16"/>
    </location>
    <ligand>
        <name>GTP</name>
        <dbReference type="ChEBI" id="CHEBI:37565"/>
    </ligand>
</feature>